<dbReference type="EMBL" id="BOLY01000003">
    <property type="protein sequence ID" value="GIZ41109.1"/>
    <property type="molecule type" value="Genomic_DNA"/>
</dbReference>
<protein>
    <submittedName>
        <fullName evidence="1">Uncharacterized protein</fullName>
    </submittedName>
</protein>
<dbReference type="RefSeq" id="XP_044655596.1">
    <property type="nucleotide sequence ID" value="XM_044799661.1"/>
</dbReference>
<evidence type="ECO:0000313" key="1">
    <source>
        <dbReference type="EMBL" id="GIZ41109.1"/>
    </source>
</evidence>
<dbReference type="AlphaFoldDB" id="A0A9P3CBF2"/>
<keyword evidence="2" id="KW-1185">Reference proteome</keyword>
<gene>
    <name evidence="1" type="ORF">CKM354_000442500</name>
</gene>
<dbReference type="GeneID" id="68290000"/>
<organism evidence="1 2">
    <name type="scientific">Cercospora kikuchii</name>
    <dbReference type="NCBI Taxonomy" id="84275"/>
    <lineage>
        <taxon>Eukaryota</taxon>
        <taxon>Fungi</taxon>
        <taxon>Dikarya</taxon>
        <taxon>Ascomycota</taxon>
        <taxon>Pezizomycotina</taxon>
        <taxon>Dothideomycetes</taxon>
        <taxon>Dothideomycetidae</taxon>
        <taxon>Mycosphaerellales</taxon>
        <taxon>Mycosphaerellaceae</taxon>
        <taxon>Cercospora</taxon>
    </lineage>
</organism>
<dbReference type="OrthoDB" id="10374025at2759"/>
<reference evidence="1 2" key="1">
    <citation type="submission" date="2021-01" db="EMBL/GenBank/DDBJ databases">
        <title>Cercospora kikuchii MAFF 305040 whole genome shotgun sequence.</title>
        <authorList>
            <person name="Kashiwa T."/>
            <person name="Suzuki T."/>
        </authorList>
    </citation>
    <scope>NUCLEOTIDE SEQUENCE [LARGE SCALE GENOMIC DNA]</scope>
    <source>
        <strain evidence="1 2">MAFF 305040</strain>
    </source>
</reference>
<evidence type="ECO:0000313" key="2">
    <source>
        <dbReference type="Proteomes" id="UP000825890"/>
    </source>
</evidence>
<comment type="caution">
    <text evidence="1">The sequence shown here is derived from an EMBL/GenBank/DDBJ whole genome shotgun (WGS) entry which is preliminary data.</text>
</comment>
<name>A0A9P3CBF2_9PEZI</name>
<sequence length="181" mass="20431">MAEENGSDKCDALELRDHLENLPQALYDCIYDLTFTTDAKIRIYASRSTISNNGLEYLVAKHTDQVAVLNEPLSHLLWVCRSSRKKFASSLLEGGSIFVFYDSIGEPLRDLICSDGTLRGDIRIVLGTEWSKVFETEDYKKSISLTGLDQDLADQLRPTTHLTVWSLLEERGDEVNGNKKK</sequence>
<proteinExistence type="predicted"/>
<accession>A0A9P3CBF2</accession>
<dbReference type="Proteomes" id="UP000825890">
    <property type="component" value="Unassembled WGS sequence"/>
</dbReference>